<dbReference type="SUPFAM" id="SSF52540">
    <property type="entry name" value="P-loop containing nucleoside triphosphate hydrolases"/>
    <property type="match status" value="1"/>
</dbReference>
<evidence type="ECO:0000259" key="6">
    <source>
        <dbReference type="PROSITE" id="PS50893"/>
    </source>
</evidence>
<dbReference type="GO" id="GO:0015658">
    <property type="term" value="F:branched-chain amino acid transmembrane transporter activity"/>
    <property type="evidence" value="ECO:0007669"/>
    <property type="project" value="TreeGrafter"/>
</dbReference>
<evidence type="ECO:0000256" key="2">
    <source>
        <dbReference type="ARBA" id="ARBA00022448"/>
    </source>
</evidence>
<dbReference type="InterPro" id="IPR003593">
    <property type="entry name" value="AAA+_ATPase"/>
</dbReference>
<dbReference type="AlphaFoldDB" id="A0A0G1XLS7"/>
<keyword evidence="3" id="KW-0547">Nucleotide-binding</keyword>
<organism evidence="7 8">
    <name type="scientific">Candidatus Uhrbacteria bacterium GW2011_GWA2_52_8d</name>
    <dbReference type="NCBI Taxonomy" id="1618979"/>
    <lineage>
        <taxon>Bacteria</taxon>
        <taxon>Candidatus Uhriibacteriota</taxon>
    </lineage>
</organism>
<dbReference type="PROSITE" id="PS50893">
    <property type="entry name" value="ABC_TRANSPORTER_2"/>
    <property type="match status" value="1"/>
</dbReference>
<name>A0A0G1XLS7_9BACT</name>
<dbReference type="PANTHER" id="PTHR43820:SF4">
    <property type="entry name" value="HIGH-AFFINITY BRANCHED-CHAIN AMINO ACID TRANSPORT ATP-BINDING PROTEIN LIVF"/>
    <property type="match status" value="1"/>
</dbReference>
<comment type="similarity">
    <text evidence="1">Belongs to the ABC transporter superfamily.</text>
</comment>
<evidence type="ECO:0000313" key="7">
    <source>
        <dbReference type="EMBL" id="KKW32223.1"/>
    </source>
</evidence>
<dbReference type="InterPro" id="IPR052156">
    <property type="entry name" value="BCAA_Transport_ATP-bd_LivF"/>
</dbReference>
<keyword evidence="2" id="KW-0813">Transport</keyword>
<feature type="domain" description="ABC transporter" evidence="6">
    <location>
        <begin position="4"/>
        <end position="234"/>
    </location>
</feature>
<keyword evidence="5" id="KW-0029">Amino-acid transport</keyword>
<dbReference type="Gene3D" id="3.40.50.300">
    <property type="entry name" value="P-loop containing nucleotide triphosphate hydrolases"/>
    <property type="match status" value="1"/>
</dbReference>
<dbReference type="SMART" id="SM00382">
    <property type="entry name" value="AAA"/>
    <property type="match status" value="1"/>
</dbReference>
<dbReference type="EMBL" id="LCRH01000036">
    <property type="protein sequence ID" value="KKW32223.1"/>
    <property type="molecule type" value="Genomic_DNA"/>
</dbReference>
<dbReference type="Pfam" id="PF00005">
    <property type="entry name" value="ABC_tran"/>
    <property type="match status" value="1"/>
</dbReference>
<dbReference type="PATRIC" id="fig|1618979.3.peg.530"/>
<protein>
    <submittedName>
        <fullName evidence="7">ABC-type branched-chain amino acid transport system, ATPase component</fullName>
    </submittedName>
</protein>
<evidence type="ECO:0000256" key="4">
    <source>
        <dbReference type="ARBA" id="ARBA00022840"/>
    </source>
</evidence>
<gene>
    <name evidence="7" type="ORF">UY76_C0036G0004</name>
</gene>
<comment type="caution">
    <text evidence="7">The sequence shown here is derived from an EMBL/GenBank/DDBJ whole genome shotgun (WGS) entry which is preliminary data.</text>
</comment>
<proteinExistence type="inferred from homology"/>
<evidence type="ECO:0000313" key="8">
    <source>
        <dbReference type="Proteomes" id="UP000034054"/>
    </source>
</evidence>
<evidence type="ECO:0000256" key="3">
    <source>
        <dbReference type="ARBA" id="ARBA00022741"/>
    </source>
</evidence>
<evidence type="ECO:0000256" key="1">
    <source>
        <dbReference type="ARBA" id="ARBA00005417"/>
    </source>
</evidence>
<keyword evidence="4" id="KW-0067">ATP-binding</keyword>
<dbReference type="GO" id="GO:0015807">
    <property type="term" value="P:L-amino acid transport"/>
    <property type="evidence" value="ECO:0007669"/>
    <property type="project" value="TreeGrafter"/>
</dbReference>
<sequence>MSLLSIQNLTAGYGDLHVLESVSLEIHPGEMVVLIGPNGAGKSTVLKSVFGLTTKTGGSILFHDRDITKLPTHALIEEGIGFVPQGRLVFPTLTVQENLEMGGYLIDHKETMKINLEKVYTTFPALREKRRAQAGTLSGGQQQQLAIGRSLMMTPELLMLDEPSLGLSPKLMHETFKMLEALRQAGTTILVVEQNVRLALQYVDRGYLLAAGTIRFAGSAQELKSENLMRDAYLA</sequence>
<accession>A0A0G1XLS7</accession>
<reference evidence="7 8" key="1">
    <citation type="journal article" date="2015" name="Nature">
        <title>rRNA introns, odd ribosomes, and small enigmatic genomes across a large radiation of phyla.</title>
        <authorList>
            <person name="Brown C.T."/>
            <person name="Hug L.A."/>
            <person name="Thomas B.C."/>
            <person name="Sharon I."/>
            <person name="Castelle C.J."/>
            <person name="Singh A."/>
            <person name="Wilkins M.J."/>
            <person name="Williams K.H."/>
            <person name="Banfield J.F."/>
        </authorList>
    </citation>
    <scope>NUCLEOTIDE SEQUENCE [LARGE SCALE GENOMIC DNA]</scope>
</reference>
<dbReference type="GO" id="GO:0016887">
    <property type="term" value="F:ATP hydrolysis activity"/>
    <property type="evidence" value="ECO:0007669"/>
    <property type="project" value="InterPro"/>
</dbReference>
<dbReference type="InterPro" id="IPR003439">
    <property type="entry name" value="ABC_transporter-like_ATP-bd"/>
</dbReference>
<dbReference type="GO" id="GO:0005524">
    <property type="term" value="F:ATP binding"/>
    <property type="evidence" value="ECO:0007669"/>
    <property type="project" value="UniProtKB-KW"/>
</dbReference>
<dbReference type="Proteomes" id="UP000034054">
    <property type="component" value="Unassembled WGS sequence"/>
</dbReference>
<dbReference type="InterPro" id="IPR027417">
    <property type="entry name" value="P-loop_NTPase"/>
</dbReference>
<evidence type="ECO:0000256" key="5">
    <source>
        <dbReference type="ARBA" id="ARBA00022970"/>
    </source>
</evidence>
<dbReference type="PANTHER" id="PTHR43820">
    <property type="entry name" value="HIGH-AFFINITY BRANCHED-CHAIN AMINO ACID TRANSPORT ATP-BINDING PROTEIN LIVF"/>
    <property type="match status" value="1"/>
</dbReference>
<dbReference type="CDD" id="cd03224">
    <property type="entry name" value="ABC_TM1139_LivF_branched"/>
    <property type="match status" value="1"/>
</dbReference>